<keyword evidence="2" id="KW-1185">Reference proteome</keyword>
<gene>
    <name evidence="1" type="ORF">RHMOL_Rhmol11G0080100</name>
</gene>
<evidence type="ECO:0000313" key="1">
    <source>
        <dbReference type="EMBL" id="KAI8530701.1"/>
    </source>
</evidence>
<protein>
    <submittedName>
        <fullName evidence="1">Uncharacterized protein</fullName>
    </submittedName>
</protein>
<organism evidence="1 2">
    <name type="scientific">Rhododendron molle</name>
    <name type="common">Chinese azalea</name>
    <name type="synonym">Azalea mollis</name>
    <dbReference type="NCBI Taxonomy" id="49168"/>
    <lineage>
        <taxon>Eukaryota</taxon>
        <taxon>Viridiplantae</taxon>
        <taxon>Streptophyta</taxon>
        <taxon>Embryophyta</taxon>
        <taxon>Tracheophyta</taxon>
        <taxon>Spermatophyta</taxon>
        <taxon>Magnoliopsida</taxon>
        <taxon>eudicotyledons</taxon>
        <taxon>Gunneridae</taxon>
        <taxon>Pentapetalae</taxon>
        <taxon>asterids</taxon>
        <taxon>Ericales</taxon>
        <taxon>Ericaceae</taxon>
        <taxon>Ericoideae</taxon>
        <taxon>Rhodoreae</taxon>
        <taxon>Rhododendron</taxon>
    </lineage>
</organism>
<dbReference type="EMBL" id="CM046398">
    <property type="protein sequence ID" value="KAI8530701.1"/>
    <property type="molecule type" value="Genomic_DNA"/>
</dbReference>
<proteinExistence type="predicted"/>
<sequence>MPLFDEHILEDVQDFAMIDEEGALVGHDSQTELGANHSMLIFLKLSGIGSVLLCFSSVFTFLVGFNVFWFWITSEKKSQVNGMGLLVSHLLFADDTLLFCDADPTQVGYLRCVLLCFEVVSGLKVNLGKSEMIPIGVVEDIGDIAQLLGCKVVALPVSYLGLLLGSSYKAKAVWHSVEERFQKRLASWKRLYIPKGGRVTLIKNTFSSLPIYFMSLFVIPAFMAKRLEKIQRDFWWSGVGEESKYHLVEWDKVCTPMREGSLGVRRLKLFNQALLGKWLWRFACERERWCRKIIVAKYGCGRGEWASLDVRTPYGMALWRGIMNGWEAFGKNTRRAVGDGRRVKFWEHVWCGDACLKETFPNIYLLACDRDAKVCDYLHVHNGVTVWDIRLGRDVCVEEAAALMSRIEVVKLSSSGCKTPRAVHIKFLTTSSISMLDMTVSVNFDPRNHMFHILVIVDYEKFETWGVRTLELSLWDATMHHIWYYNLRVLNQDP</sequence>
<name>A0ACC0LQ87_RHOML</name>
<reference evidence="1" key="1">
    <citation type="submission" date="2022-02" db="EMBL/GenBank/DDBJ databases">
        <title>Plant Genome Project.</title>
        <authorList>
            <person name="Zhang R.-G."/>
        </authorList>
    </citation>
    <scope>NUCLEOTIDE SEQUENCE</scope>
    <source>
        <strain evidence="1">AT1</strain>
    </source>
</reference>
<accession>A0ACC0LQ87</accession>
<dbReference type="Proteomes" id="UP001062846">
    <property type="component" value="Chromosome 11"/>
</dbReference>
<comment type="caution">
    <text evidence="1">The sequence shown here is derived from an EMBL/GenBank/DDBJ whole genome shotgun (WGS) entry which is preliminary data.</text>
</comment>
<evidence type="ECO:0000313" key="2">
    <source>
        <dbReference type="Proteomes" id="UP001062846"/>
    </source>
</evidence>